<dbReference type="RefSeq" id="WP_238313685.1">
    <property type="nucleotide sequence ID" value="NZ_BPQH01000012.1"/>
</dbReference>
<feature type="domain" description="DUF4082" evidence="2">
    <location>
        <begin position="1432"/>
        <end position="1577"/>
    </location>
</feature>
<feature type="domain" description="Cadherin-like" evidence="3">
    <location>
        <begin position="1058"/>
        <end position="1152"/>
    </location>
</feature>
<evidence type="ECO:0000259" key="3">
    <source>
        <dbReference type="Pfam" id="PF17892"/>
    </source>
</evidence>
<comment type="caution">
    <text evidence="5">The sequence shown here is derived from an EMBL/GenBank/DDBJ whole genome shotgun (WGS) entry which is preliminary data.</text>
</comment>
<dbReference type="EMBL" id="BPQH01000012">
    <property type="protein sequence ID" value="GJD51238.1"/>
    <property type="molecule type" value="Genomic_DNA"/>
</dbReference>
<dbReference type="Gene3D" id="2.60.40.650">
    <property type="match status" value="1"/>
</dbReference>
<accession>A0ABQ4R0V5</accession>
<dbReference type="Gene3D" id="2.60.40.2810">
    <property type="match status" value="1"/>
</dbReference>
<gene>
    <name evidence="5" type="ORF">OPKNFCMD_3990</name>
</gene>
<evidence type="ECO:0000313" key="6">
    <source>
        <dbReference type="Proteomes" id="UP001055167"/>
    </source>
</evidence>
<dbReference type="InterPro" id="IPR046540">
    <property type="entry name" value="DMFA2_C"/>
</dbReference>
<evidence type="ECO:0008006" key="7">
    <source>
        <dbReference type="Google" id="ProtNLM"/>
    </source>
</evidence>
<dbReference type="Pfam" id="PF20254">
    <property type="entry name" value="DMFA2_C"/>
    <property type="match status" value="1"/>
</dbReference>
<evidence type="ECO:0000259" key="2">
    <source>
        <dbReference type="Pfam" id="PF13313"/>
    </source>
</evidence>
<proteinExistence type="predicted"/>
<dbReference type="Gene3D" id="2.60.40.3440">
    <property type="match status" value="1"/>
</dbReference>
<evidence type="ECO:0000256" key="1">
    <source>
        <dbReference type="SAM" id="MobiDB-lite"/>
    </source>
</evidence>
<protein>
    <recommendedName>
        <fullName evidence="7">DUF4082 domain-containing protein</fullName>
    </recommendedName>
</protein>
<feature type="compositionally biased region" description="Low complexity" evidence="1">
    <location>
        <begin position="86"/>
        <end position="100"/>
    </location>
</feature>
<dbReference type="SUPFAM" id="SSF81296">
    <property type="entry name" value="E set domains"/>
    <property type="match status" value="1"/>
</dbReference>
<dbReference type="Proteomes" id="UP001055167">
    <property type="component" value="Unassembled WGS sequence"/>
</dbReference>
<keyword evidence="6" id="KW-1185">Reference proteome</keyword>
<evidence type="ECO:0000259" key="4">
    <source>
        <dbReference type="Pfam" id="PF20254"/>
    </source>
</evidence>
<dbReference type="InterPro" id="IPR041690">
    <property type="entry name" value="Cadherin_5"/>
</dbReference>
<feature type="domain" description="DUF4082" evidence="2">
    <location>
        <begin position="1167"/>
        <end position="1312"/>
    </location>
</feature>
<dbReference type="Pfam" id="PF13313">
    <property type="entry name" value="DUF4082"/>
    <property type="match status" value="3"/>
</dbReference>
<feature type="domain" description="DUF4082" evidence="2">
    <location>
        <begin position="901"/>
        <end position="1046"/>
    </location>
</feature>
<reference evidence="5" key="2">
    <citation type="submission" date="2021-08" db="EMBL/GenBank/DDBJ databases">
        <authorList>
            <person name="Tani A."/>
            <person name="Ola A."/>
            <person name="Ogura Y."/>
            <person name="Katsura K."/>
            <person name="Hayashi T."/>
        </authorList>
    </citation>
    <scope>NUCLEOTIDE SEQUENCE</scope>
    <source>
        <strain evidence="5">KCTC 52305</strain>
    </source>
</reference>
<feature type="domain" description="N,N-dimethylformamidase beta subunit-like C-terminal" evidence="4">
    <location>
        <begin position="342"/>
        <end position="754"/>
    </location>
</feature>
<dbReference type="NCBIfam" id="NF012211">
    <property type="entry name" value="tand_rpt_95"/>
    <property type="match status" value="2"/>
</dbReference>
<feature type="domain" description="Cadherin-like" evidence="3">
    <location>
        <begin position="1324"/>
        <end position="1417"/>
    </location>
</feature>
<dbReference type="Pfam" id="PF17892">
    <property type="entry name" value="Cadherin_5"/>
    <property type="match status" value="2"/>
</dbReference>
<dbReference type="Pfam" id="PF17957">
    <property type="entry name" value="Big_7"/>
    <property type="match status" value="1"/>
</dbReference>
<dbReference type="InterPro" id="IPR014756">
    <property type="entry name" value="Ig_E-set"/>
</dbReference>
<dbReference type="InterPro" id="IPR025141">
    <property type="entry name" value="DUF4082"/>
</dbReference>
<organism evidence="5 6">
    <name type="scientific">Methylobacterium crusticola</name>
    <dbReference type="NCBI Taxonomy" id="1697972"/>
    <lineage>
        <taxon>Bacteria</taxon>
        <taxon>Pseudomonadati</taxon>
        <taxon>Pseudomonadota</taxon>
        <taxon>Alphaproteobacteria</taxon>
        <taxon>Hyphomicrobiales</taxon>
        <taxon>Methylobacteriaceae</taxon>
        <taxon>Methylobacterium</taxon>
    </lineage>
</organism>
<feature type="region of interest" description="Disordered" evidence="1">
    <location>
        <begin position="83"/>
        <end position="110"/>
    </location>
</feature>
<reference evidence="5" key="1">
    <citation type="journal article" date="2021" name="Front. Microbiol.">
        <title>Comprehensive Comparative Genomics and Phenotyping of Methylobacterium Species.</title>
        <authorList>
            <person name="Alessa O."/>
            <person name="Ogura Y."/>
            <person name="Fujitani Y."/>
            <person name="Takami H."/>
            <person name="Hayashi T."/>
            <person name="Sahin N."/>
            <person name="Tani A."/>
        </authorList>
    </citation>
    <scope>NUCLEOTIDE SEQUENCE</scope>
    <source>
        <strain evidence="5">KCTC 52305</strain>
    </source>
</reference>
<name>A0ABQ4R0V5_9HYPH</name>
<sequence>MSFIDRSMLQASYAPARLVAALKRWRGVLGAEAVEDEPVRSTDAGWEIAEGNAAPDPVPVGLRPAGTGADWLRVPAIPGSSPSILPSATPADAAGSPGAAALGGAGSRGADLTAAPAELTPSPLPASAEPFRLSAAAAPAGPESGSAASPAAASVAAPADPTIVLAADAPVGSGTAAGDAVLPSNPTAHPSALAGIASGAAAQANIVACCGTCGYVNCPMRPLEQLAGSGTVINGQLPGQGASSTNWQLPGAPLVGGGGATAATQAGTLSGPVTMMTVSQAAAAPTAVNPIVLENQKTGNPESEWGIDGSGDSNIEGFATDISVDHGQTVDFKINTDSTNYRIDIYRLGYYGGMGARKVGTIQHTGLQNQPTPLVDATTGEVDAGNWSVSASWNVPGDAVSGVYIAKLTRQDGTAGENQIPFIVRDDSSHSDIVFQTADETWQAYNGWGGANFYGGNGPATGQGAGRAYAVSYNRPIATRGGVGTYAGPQDYLFGAEYASISWLEQNGYDVSYMAGVDADRYGSLLQNHKMYLDTGHDEYWSGQQRTNVEAARDAGVNLAFWSGNEVYWRTRFGTSLSSDATPYRTLISYKETWSATQNLDPSDQWTGTFRDPRGPAGTVGGGSPENALTGTLFQVDDVGGNLGSITVPYSAADQRFWRNTSVADLQPGQTASLTQNYLGYEWDEAPDNGFDPAGLVRLSSTTLPVNTYLLDYGNTTGQGTATHSLTLYRAPSGALVFGAGTVYWSWGLSANHDNQATPTDPRVQQAMVNLFADMGVQPGTLDPGLVLATTSTDHTAPTSAITTPGAGASVAAYQTVTITGTASDVGGVIAGVEVSTDNGASWHPATGDENWSYTFAPQVAGTYTIRSRATDDSINLEQPSAGRTLTVTGPSTVSLFSGSATPATVNTVDTYAVELGVKFQTATAGTVSGIRFYKGSQDTGTHTGEIWSSSGQQLATTTFTNETTDGWQTAIFSNPVALTPGTTYVASYHTDVGHYSSSVGYFASATASGPLTAPSSDASGGNGVFAYGSGNLFPDQTYQSTNFWVDVLFNPANGTANQPPTAVNDTGPTVTLNTATVIQAATLLANDTDPNGDALTVTGVSAPVNGTVALNAQTNTITFTPTTGYTGPAGFTYAIADGRGGTASASVGLTVAAAGTGPVSLFSATATPATVNTADSSPVELGVKFQASSAGTVSAIRFYKGSQDTGTHTGEIWSSTGQQLATATFTNESASGWQTATFSSPVTLTPGATYVASYHTNAGYYSSSSSYFTSATTSGPLTAPSSDASGGNGVYAYGSSTLFPTSSYQATNYWVDVQFNPASGTDQPPVAVNDTGPTVTLNTATVIQAATLLANDTDPDGDALTVTGVSAPTNGTVALNAQANTITFTPTTGYTGPASFTYAVADGRGGTASASVSFKVAEASTGPVSLFSATATPATVNTADSSPVELGVKFQSSSAGTVSAIRFYKGSQDTGTHTGEIWSSTGQQLATATFTNESASGWQTATFSNPVTLTPGTTYVASYHTDAGHYSSDSNYFADAVTSGSLTAPASDASGGNGVYAYGGSSLFPANSFQRTNYWVDVVFNPQASA</sequence>
<evidence type="ECO:0000313" key="5">
    <source>
        <dbReference type="EMBL" id="GJD51238.1"/>
    </source>
</evidence>